<dbReference type="PANTHER" id="PTHR31762:SF10">
    <property type="entry name" value="FAS-BINDING FACTOR-LIKE PROTEIN"/>
    <property type="match status" value="1"/>
</dbReference>
<protein>
    <submittedName>
        <fullName evidence="2">Uncharacterized protein</fullName>
    </submittedName>
</protein>
<dbReference type="STRING" id="3055.A8IFY9"/>
<dbReference type="OrthoDB" id="531885at2759"/>
<feature type="compositionally biased region" description="Low complexity" evidence="1">
    <location>
        <begin position="125"/>
        <end position="145"/>
    </location>
</feature>
<dbReference type="Gramene" id="PNW84868">
    <property type="protein sequence ID" value="PNW84868"/>
    <property type="gene ID" value="CHLRE_03g161578v5"/>
</dbReference>
<dbReference type="InParanoid" id="A8IFY9"/>
<organism evidence="2 3">
    <name type="scientific">Chlamydomonas reinhardtii</name>
    <name type="common">Chlamydomonas smithii</name>
    <dbReference type="NCBI Taxonomy" id="3055"/>
    <lineage>
        <taxon>Eukaryota</taxon>
        <taxon>Viridiplantae</taxon>
        <taxon>Chlorophyta</taxon>
        <taxon>core chlorophytes</taxon>
        <taxon>Chlorophyceae</taxon>
        <taxon>CS clade</taxon>
        <taxon>Chlamydomonadales</taxon>
        <taxon>Chlamydomonadaceae</taxon>
        <taxon>Chlamydomonas</taxon>
    </lineage>
</organism>
<reference evidence="2 3" key="1">
    <citation type="journal article" date="2007" name="Science">
        <title>The Chlamydomonas genome reveals the evolution of key animal and plant functions.</title>
        <authorList>
            <person name="Merchant S.S."/>
            <person name="Prochnik S.E."/>
            <person name="Vallon O."/>
            <person name="Harris E.H."/>
            <person name="Karpowicz S.J."/>
            <person name="Witman G.B."/>
            <person name="Terry A."/>
            <person name="Salamov A."/>
            <person name="Fritz-Laylin L.K."/>
            <person name="Marechal-Drouard L."/>
            <person name="Marshall W.F."/>
            <person name="Qu L.H."/>
            <person name="Nelson D.R."/>
            <person name="Sanderfoot A.A."/>
            <person name="Spalding M.H."/>
            <person name="Kapitonov V.V."/>
            <person name="Ren Q."/>
            <person name="Ferris P."/>
            <person name="Lindquist E."/>
            <person name="Shapiro H."/>
            <person name="Lucas S.M."/>
            <person name="Grimwood J."/>
            <person name="Schmutz J."/>
            <person name="Cardol P."/>
            <person name="Cerutti H."/>
            <person name="Chanfreau G."/>
            <person name="Chen C.L."/>
            <person name="Cognat V."/>
            <person name="Croft M.T."/>
            <person name="Dent R."/>
            <person name="Dutcher S."/>
            <person name="Fernandez E."/>
            <person name="Fukuzawa H."/>
            <person name="Gonzalez-Ballester D."/>
            <person name="Gonzalez-Halphen D."/>
            <person name="Hallmann A."/>
            <person name="Hanikenne M."/>
            <person name="Hippler M."/>
            <person name="Inwood W."/>
            <person name="Jabbari K."/>
            <person name="Kalanon M."/>
            <person name="Kuras R."/>
            <person name="Lefebvre P.A."/>
            <person name="Lemaire S.D."/>
            <person name="Lobanov A.V."/>
            <person name="Lohr M."/>
            <person name="Manuell A."/>
            <person name="Meier I."/>
            <person name="Mets L."/>
            <person name="Mittag M."/>
            <person name="Mittelmeier T."/>
            <person name="Moroney J.V."/>
            <person name="Moseley J."/>
            <person name="Napoli C."/>
            <person name="Nedelcu A.M."/>
            <person name="Niyogi K."/>
            <person name="Novoselov S.V."/>
            <person name="Paulsen I.T."/>
            <person name="Pazour G."/>
            <person name="Purton S."/>
            <person name="Ral J.P."/>
            <person name="Riano-Pachon D.M."/>
            <person name="Riekhof W."/>
            <person name="Rymarquis L."/>
            <person name="Schroda M."/>
            <person name="Stern D."/>
            <person name="Umen J."/>
            <person name="Willows R."/>
            <person name="Wilson N."/>
            <person name="Zimmer S.L."/>
            <person name="Allmer J."/>
            <person name="Balk J."/>
            <person name="Bisova K."/>
            <person name="Chen C.J."/>
            <person name="Elias M."/>
            <person name="Gendler K."/>
            <person name="Hauser C."/>
            <person name="Lamb M.R."/>
            <person name="Ledford H."/>
            <person name="Long J.C."/>
            <person name="Minagawa J."/>
            <person name="Page M.D."/>
            <person name="Pan J."/>
            <person name="Pootakham W."/>
            <person name="Roje S."/>
            <person name="Rose A."/>
            <person name="Stahlberg E."/>
            <person name="Terauchi A.M."/>
            <person name="Yang P."/>
            <person name="Ball S."/>
            <person name="Bowler C."/>
            <person name="Dieckmann C.L."/>
            <person name="Gladyshev V.N."/>
            <person name="Green P."/>
            <person name="Jorgensen R."/>
            <person name="Mayfield S."/>
            <person name="Mueller-Roeber B."/>
            <person name="Rajamani S."/>
            <person name="Sayre R.T."/>
            <person name="Brokstein P."/>
            <person name="Dubchak I."/>
            <person name="Goodstein D."/>
            <person name="Hornick L."/>
            <person name="Huang Y.W."/>
            <person name="Jhaveri J."/>
            <person name="Luo Y."/>
            <person name="Martinez D."/>
            <person name="Ngau W.C."/>
            <person name="Otillar B."/>
            <person name="Poliakov A."/>
            <person name="Porter A."/>
            <person name="Szajkowski L."/>
            <person name="Werner G."/>
            <person name="Zhou K."/>
            <person name="Grigoriev I.V."/>
            <person name="Rokhsar D.S."/>
            <person name="Grossman A.R."/>
        </authorList>
    </citation>
    <scope>NUCLEOTIDE SEQUENCE [LARGE SCALE GENOMIC DNA]</scope>
    <source>
        <strain evidence="3">CC-503</strain>
    </source>
</reference>
<feature type="region of interest" description="Disordered" evidence="1">
    <location>
        <begin position="121"/>
        <end position="150"/>
    </location>
</feature>
<dbReference type="GO" id="GO:0000911">
    <property type="term" value="P:cytokinesis by cell plate formation"/>
    <property type="evidence" value="ECO:0007669"/>
    <property type="project" value="InterPro"/>
</dbReference>
<dbReference type="HOGENOM" id="CLU_941231_0_0_1"/>
<dbReference type="Proteomes" id="UP000006906">
    <property type="component" value="Chromosome 3"/>
</dbReference>
<evidence type="ECO:0000313" key="2">
    <source>
        <dbReference type="EMBL" id="PNW84868.1"/>
    </source>
</evidence>
<dbReference type="AlphaFoldDB" id="A8IFY9"/>
<proteinExistence type="predicted"/>
<dbReference type="KEGG" id="cre:CHLRE_03g161578v5"/>
<dbReference type="ExpressionAtlas" id="A8IFY9">
    <property type="expression patterns" value="differential"/>
</dbReference>
<keyword evidence="3" id="KW-1185">Reference proteome</keyword>
<dbReference type="InterPro" id="IPR040321">
    <property type="entry name" value="SCD2-like"/>
</dbReference>
<accession>A8IFY9</accession>
<gene>
    <name evidence="2" type="ORF">CHLRE_03g161578v5</name>
</gene>
<sequence length="296" mass="31954">MKPSLAKASTADRENSTLRQQCNALSEQLGRVLLSVPAIGRLLANTTTISSEDLLLTTEEVQEAALRTIWLAHYYALARDLGVLPELAVAQAERWGSTAPPEEVLHRCAADVARRLREYTQGPGTTSQQQAAADAAAPATTDSPDGLPTSRTRACVADIVELERASRRLEALQVPSQCRGALAQVAQEEAMQPAILSLDALDDLDDPARGSYLPLEPVVPLPAAAAAEIAFCTAWLTYMWGRAALAGIQPQVSLEQAEQWAGRMGKAAQLQDFGDVNDSLQELALYGIEELLWKER</sequence>
<dbReference type="PANTHER" id="PTHR31762">
    <property type="entry name" value="FAS-BINDING FACTOR-LIKE PROTEIN"/>
    <property type="match status" value="1"/>
</dbReference>
<dbReference type="GeneID" id="5729095"/>
<dbReference type="EMBL" id="CM008964">
    <property type="protein sequence ID" value="PNW84868.1"/>
    <property type="molecule type" value="Genomic_DNA"/>
</dbReference>
<name>A8IFY9_CHLRE</name>
<dbReference type="PaxDb" id="3055-EDP06242"/>
<evidence type="ECO:0000313" key="3">
    <source>
        <dbReference type="Proteomes" id="UP000006906"/>
    </source>
</evidence>
<evidence type="ECO:0000256" key="1">
    <source>
        <dbReference type="SAM" id="MobiDB-lite"/>
    </source>
</evidence>
<dbReference type="eggNOG" id="ENOG502QSHM">
    <property type="taxonomic scope" value="Eukaryota"/>
</dbReference>
<dbReference type="RefSeq" id="XP_042925839.1">
    <property type="nucleotide sequence ID" value="XM_043060706.1"/>
</dbReference>